<proteinExistence type="predicted"/>
<evidence type="ECO:0000256" key="1">
    <source>
        <dbReference type="SAM" id="Phobius"/>
    </source>
</evidence>
<protein>
    <submittedName>
        <fullName evidence="2">Uncharacterized protein</fullName>
    </submittedName>
</protein>
<feature type="transmembrane region" description="Helical" evidence="1">
    <location>
        <begin position="20"/>
        <end position="39"/>
    </location>
</feature>
<organism evidence="2 3">
    <name type="scientific">Bugula neritina</name>
    <name type="common">Brown bryozoan</name>
    <name type="synonym">Sertularia neritina</name>
    <dbReference type="NCBI Taxonomy" id="10212"/>
    <lineage>
        <taxon>Eukaryota</taxon>
        <taxon>Metazoa</taxon>
        <taxon>Spiralia</taxon>
        <taxon>Lophotrochozoa</taxon>
        <taxon>Bryozoa</taxon>
        <taxon>Gymnolaemata</taxon>
        <taxon>Cheilostomatida</taxon>
        <taxon>Flustrina</taxon>
        <taxon>Buguloidea</taxon>
        <taxon>Bugulidae</taxon>
        <taxon>Bugula</taxon>
    </lineage>
</organism>
<dbReference type="Gene3D" id="3.40.390.10">
    <property type="entry name" value="Collagenase (Catalytic Domain)"/>
    <property type="match status" value="1"/>
</dbReference>
<keyword evidence="1" id="KW-0812">Transmembrane</keyword>
<sequence>MDSHYRHMGNDNLDLGVDLAGIVVITGNSLNLVVVFCSLGGTHDGEILRSAEACSNENYVLGATAGNSQYLENRFLFSCCSQRSFYATLEAYGSCLNESTKDVTDIAEKQNWQRKLPARPSL</sequence>
<dbReference type="Proteomes" id="UP000593567">
    <property type="component" value="Unassembled WGS sequence"/>
</dbReference>
<reference evidence="2" key="1">
    <citation type="submission" date="2020-06" db="EMBL/GenBank/DDBJ databases">
        <title>Draft genome of Bugula neritina, a colonial animal packing powerful symbionts and potential medicines.</title>
        <authorList>
            <person name="Rayko M."/>
        </authorList>
    </citation>
    <scope>NUCLEOTIDE SEQUENCE [LARGE SCALE GENOMIC DNA]</scope>
    <source>
        <strain evidence="2">Kwan_BN1</strain>
    </source>
</reference>
<dbReference type="GO" id="GO:0008237">
    <property type="term" value="F:metallopeptidase activity"/>
    <property type="evidence" value="ECO:0007669"/>
    <property type="project" value="InterPro"/>
</dbReference>
<gene>
    <name evidence="2" type="ORF">EB796_019462</name>
</gene>
<dbReference type="EMBL" id="VXIV02002879">
    <property type="protein sequence ID" value="KAF6022220.1"/>
    <property type="molecule type" value="Genomic_DNA"/>
</dbReference>
<keyword evidence="3" id="KW-1185">Reference proteome</keyword>
<accession>A0A7J7J7P1</accession>
<dbReference type="AlphaFoldDB" id="A0A7J7J7P1"/>
<comment type="caution">
    <text evidence="2">The sequence shown here is derived from an EMBL/GenBank/DDBJ whole genome shotgun (WGS) entry which is preliminary data.</text>
</comment>
<evidence type="ECO:0000313" key="3">
    <source>
        <dbReference type="Proteomes" id="UP000593567"/>
    </source>
</evidence>
<keyword evidence="1" id="KW-0472">Membrane</keyword>
<evidence type="ECO:0000313" key="2">
    <source>
        <dbReference type="EMBL" id="KAF6022220.1"/>
    </source>
</evidence>
<dbReference type="OrthoDB" id="6134861at2759"/>
<name>A0A7J7J7P1_BUGNE</name>
<dbReference type="InterPro" id="IPR024079">
    <property type="entry name" value="MetalloPept_cat_dom_sf"/>
</dbReference>
<keyword evidence="1" id="KW-1133">Transmembrane helix</keyword>